<organism evidence="2">
    <name type="scientific">mine drainage metagenome</name>
    <dbReference type="NCBI Taxonomy" id="410659"/>
    <lineage>
        <taxon>unclassified sequences</taxon>
        <taxon>metagenomes</taxon>
        <taxon>ecological metagenomes</taxon>
    </lineage>
</organism>
<gene>
    <name evidence="2" type="ORF">B1A_07059</name>
</gene>
<keyword evidence="1" id="KW-0175">Coiled coil</keyword>
<reference evidence="2" key="2">
    <citation type="journal article" date="2014" name="ISME J.">
        <title>Microbial stratification in low pH oxic and suboxic macroscopic growths along an acid mine drainage.</title>
        <authorList>
            <person name="Mendez-Garcia C."/>
            <person name="Mesa V."/>
            <person name="Sprenger R.R."/>
            <person name="Richter M."/>
            <person name="Diez M.S."/>
            <person name="Solano J."/>
            <person name="Bargiela R."/>
            <person name="Golyshina O.V."/>
            <person name="Manteca A."/>
            <person name="Ramos J.L."/>
            <person name="Gallego J.R."/>
            <person name="Llorente I."/>
            <person name="Martins Dos Santos V.A."/>
            <person name="Jensen O.N."/>
            <person name="Pelaez A.I."/>
            <person name="Sanchez J."/>
            <person name="Ferrer M."/>
        </authorList>
    </citation>
    <scope>NUCLEOTIDE SEQUENCE</scope>
</reference>
<protein>
    <recommendedName>
        <fullName evidence="3">Lipoprotein</fullName>
    </recommendedName>
</protein>
<accession>T1CLM1</accession>
<evidence type="ECO:0000256" key="1">
    <source>
        <dbReference type="SAM" id="Coils"/>
    </source>
</evidence>
<dbReference type="EMBL" id="AUZX01005104">
    <property type="protein sequence ID" value="EQD69029.1"/>
    <property type="molecule type" value="Genomic_DNA"/>
</dbReference>
<proteinExistence type="predicted"/>
<evidence type="ECO:0000313" key="2">
    <source>
        <dbReference type="EMBL" id="EQD69029.1"/>
    </source>
</evidence>
<feature type="coiled-coil region" evidence="1">
    <location>
        <begin position="29"/>
        <end position="56"/>
    </location>
</feature>
<evidence type="ECO:0008006" key="3">
    <source>
        <dbReference type="Google" id="ProtNLM"/>
    </source>
</evidence>
<dbReference type="PROSITE" id="PS51257">
    <property type="entry name" value="PROKAR_LIPOPROTEIN"/>
    <property type="match status" value="1"/>
</dbReference>
<name>T1CLM1_9ZZZZ</name>
<dbReference type="AlphaFoldDB" id="T1CLM1"/>
<reference evidence="2" key="1">
    <citation type="submission" date="2013-08" db="EMBL/GenBank/DDBJ databases">
        <authorList>
            <person name="Mendez C."/>
            <person name="Richter M."/>
            <person name="Ferrer M."/>
            <person name="Sanchez J."/>
        </authorList>
    </citation>
    <scope>NUCLEOTIDE SEQUENCE</scope>
</reference>
<comment type="caution">
    <text evidence="2">The sequence shown here is derived from an EMBL/GenBank/DDBJ whole genome shotgun (WGS) entry which is preliminary data.</text>
</comment>
<sequence>MMRAPAALAVLCAATLLLAGCEHGPTAAQREAAAQAQAAAQRVAQAQQELKLYHEVLARHDVQLAASLGREIEQRYAGTPAASEVGKTLPAIAAEAAKLAHAQRLAALWDYQTDVPMEGGTQNTASINDTRSDGSQGNIQLILRRHSAWGQSVYLYAQAPGFVCNGLCRIELRVDGGKPQAWAAYLPPTGEPALFIKDDRRFISMLEKAQVIELRVDLKQGGVRTLKYEVGGFKPASFPPLAKKG</sequence>